<feature type="transmembrane region" description="Helical" evidence="6">
    <location>
        <begin position="374"/>
        <end position="397"/>
    </location>
</feature>
<accession>A0AA52EIB9</accession>
<proteinExistence type="predicted"/>
<organism evidence="8 9">
    <name type="scientific">Temperatibacter marinus</name>
    <dbReference type="NCBI Taxonomy" id="1456591"/>
    <lineage>
        <taxon>Bacteria</taxon>
        <taxon>Pseudomonadati</taxon>
        <taxon>Pseudomonadota</taxon>
        <taxon>Alphaproteobacteria</taxon>
        <taxon>Kordiimonadales</taxon>
        <taxon>Temperatibacteraceae</taxon>
        <taxon>Temperatibacter</taxon>
    </lineage>
</organism>
<dbReference type="Pfam" id="PF07690">
    <property type="entry name" value="MFS_1"/>
    <property type="match status" value="1"/>
</dbReference>
<comment type="subcellular location">
    <subcellularLocation>
        <location evidence="1">Membrane</location>
        <topology evidence="1">Multi-pass membrane protein</topology>
    </subcellularLocation>
</comment>
<dbReference type="InterPro" id="IPR044770">
    <property type="entry name" value="MFS_spinster-like"/>
</dbReference>
<dbReference type="GO" id="GO:0022857">
    <property type="term" value="F:transmembrane transporter activity"/>
    <property type="evidence" value="ECO:0007669"/>
    <property type="project" value="InterPro"/>
</dbReference>
<sequence>MSTDIQDKSQNYPSPVKAWLLVFLLLIIYTCSFVDRTILNLLINDIQADFQLNDKEFGMLTGIAFGLCYAIFGLVFSRFADTKSRKGIIAIGLVLWSLATAFSAFARNFSQLFLMRMGVGVGEAALAPAASSMIADSFPKAKLGLALSIYTTGVTLGMGFAYLFGGYVIGWSQLLPDIPSFGGEMMANWQKVFLLVGLPGFLLAFLIMLIDEPIRKGLAHKAGISVSFAELKVQFYKYKWAYIGVILGLTMAALLSFGIIAFLTKFLQAKHGIAPAQMGQTYGLIVMIFGTAGLLIGGFICDKLQSLGRKDAPILGMLLAPLGYLLPSQMFAYTDNTQFMWVMIAVHTLFINCSTGVGYAAINMLTPNEMRGQFTALFVMVVGLAGAAMGPVVVGYINDEYYGGIAVNLGSSFMWVSLVTTAFAIWVLLKGRSQFIQSQNDQA</sequence>
<dbReference type="PANTHER" id="PTHR23505:SF79">
    <property type="entry name" value="PROTEIN SPINSTER"/>
    <property type="match status" value="1"/>
</dbReference>
<feature type="transmembrane region" description="Helical" evidence="6">
    <location>
        <begin position="240"/>
        <end position="262"/>
    </location>
</feature>
<keyword evidence="9" id="KW-1185">Reference proteome</keyword>
<evidence type="ECO:0000256" key="6">
    <source>
        <dbReference type="SAM" id="Phobius"/>
    </source>
</evidence>
<evidence type="ECO:0000256" key="5">
    <source>
        <dbReference type="ARBA" id="ARBA00023136"/>
    </source>
</evidence>
<feature type="transmembrane region" description="Helical" evidence="6">
    <location>
        <begin position="409"/>
        <end position="429"/>
    </location>
</feature>
<dbReference type="Gene3D" id="1.20.1250.20">
    <property type="entry name" value="MFS general substrate transporter like domains"/>
    <property type="match status" value="2"/>
</dbReference>
<feature type="domain" description="Major facilitator superfamily (MFS) profile" evidence="7">
    <location>
        <begin position="21"/>
        <end position="434"/>
    </location>
</feature>
<feature type="transmembrane region" description="Helical" evidence="6">
    <location>
        <begin position="18"/>
        <end position="39"/>
    </location>
</feature>
<evidence type="ECO:0000259" key="7">
    <source>
        <dbReference type="PROSITE" id="PS50850"/>
    </source>
</evidence>
<evidence type="ECO:0000256" key="1">
    <source>
        <dbReference type="ARBA" id="ARBA00004141"/>
    </source>
</evidence>
<dbReference type="KEGG" id="tmk:QGN29_02940"/>
<dbReference type="GO" id="GO:0016020">
    <property type="term" value="C:membrane"/>
    <property type="evidence" value="ECO:0007669"/>
    <property type="project" value="UniProtKB-SubCell"/>
</dbReference>
<feature type="transmembrane region" description="Helical" evidence="6">
    <location>
        <begin position="112"/>
        <end position="135"/>
    </location>
</feature>
<evidence type="ECO:0000313" key="8">
    <source>
        <dbReference type="EMBL" id="WND03325.1"/>
    </source>
</evidence>
<dbReference type="InterPro" id="IPR011701">
    <property type="entry name" value="MFS"/>
</dbReference>
<feature type="transmembrane region" description="Helical" evidence="6">
    <location>
        <begin position="339"/>
        <end position="362"/>
    </location>
</feature>
<evidence type="ECO:0000313" key="9">
    <source>
        <dbReference type="Proteomes" id="UP001268683"/>
    </source>
</evidence>
<dbReference type="AlphaFoldDB" id="A0AA52EIB9"/>
<dbReference type="PANTHER" id="PTHR23505">
    <property type="entry name" value="SPINSTER"/>
    <property type="match status" value="1"/>
</dbReference>
<dbReference type="InterPro" id="IPR020846">
    <property type="entry name" value="MFS_dom"/>
</dbReference>
<evidence type="ECO:0000256" key="3">
    <source>
        <dbReference type="ARBA" id="ARBA00022692"/>
    </source>
</evidence>
<feature type="transmembrane region" description="Helical" evidence="6">
    <location>
        <begin position="282"/>
        <end position="301"/>
    </location>
</feature>
<feature type="transmembrane region" description="Helical" evidence="6">
    <location>
        <begin position="313"/>
        <end position="333"/>
    </location>
</feature>
<evidence type="ECO:0000256" key="4">
    <source>
        <dbReference type="ARBA" id="ARBA00022989"/>
    </source>
</evidence>
<dbReference type="RefSeq" id="WP_310799178.1">
    <property type="nucleotide sequence ID" value="NZ_CP123872.1"/>
</dbReference>
<keyword evidence="4 6" id="KW-1133">Transmembrane helix</keyword>
<dbReference type="InterPro" id="IPR036259">
    <property type="entry name" value="MFS_trans_sf"/>
</dbReference>
<dbReference type="CDD" id="cd17328">
    <property type="entry name" value="MFS_spinster_like"/>
    <property type="match status" value="1"/>
</dbReference>
<keyword evidence="5 6" id="KW-0472">Membrane</keyword>
<dbReference type="Proteomes" id="UP001268683">
    <property type="component" value="Chromosome"/>
</dbReference>
<evidence type="ECO:0000256" key="2">
    <source>
        <dbReference type="ARBA" id="ARBA00022448"/>
    </source>
</evidence>
<feature type="transmembrane region" description="Helical" evidence="6">
    <location>
        <begin position="59"/>
        <end position="76"/>
    </location>
</feature>
<protein>
    <submittedName>
        <fullName evidence="8">MFS transporter</fullName>
    </submittedName>
</protein>
<dbReference type="SUPFAM" id="SSF103473">
    <property type="entry name" value="MFS general substrate transporter"/>
    <property type="match status" value="1"/>
</dbReference>
<feature type="transmembrane region" description="Helical" evidence="6">
    <location>
        <begin position="88"/>
        <end position="106"/>
    </location>
</feature>
<keyword evidence="2" id="KW-0813">Transport</keyword>
<name>A0AA52EIB9_9PROT</name>
<keyword evidence="3 6" id="KW-0812">Transmembrane</keyword>
<gene>
    <name evidence="8" type="ORF">QGN29_02940</name>
</gene>
<dbReference type="EMBL" id="CP123872">
    <property type="protein sequence ID" value="WND03325.1"/>
    <property type="molecule type" value="Genomic_DNA"/>
</dbReference>
<dbReference type="PROSITE" id="PS50850">
    <property type="entry name" value="MFS"/>
    <property type="match status" value="1"/>
</dbReference>
<reference evidence="8" key="1">
    <citation type="submission" date="2023-04" db="EMBL/GenBank/DDBJ databases">
        <title>Complete genome sequence of Temperatibacter marinus.</title>
        <authorList>
            <person name="Rong J.-C."/>
            <person name="Yi M.-L."/>
            <person name="Zhao Q."/>
        </authorList>
    </citation>
    <scope>NUCLEOTIDE SEQUENCE</scope>
    <source>
        <strain evidence="8">NBRC 110045</strain>
    </source>
</reference>
<feature type="transmembrane region" description="Helical" evidence="6">
    <location>
        <begin position="189"/>
        <end position="210"/>
    </location>
</feature>
<feature type="transmembrane region" description="Helical" evidence="6">
    <location>
        <begin position="147"/>
        <end position="169"/>
    </location>
</feature>